<accession>A0A8H6VLC7</accession>
<dbReference type="PANTHER" id="PTHR30502:SF8">
    <property type="entry name" value="SYNTHASE, PUTATIVE-RELATED"/>
    <property type="match status" value="1"/>
</dbReference>
<dbReference type="GO" id="GO:0016832">
    <property type="term" value="F:aldehyde-lyase activity"/>
    <property type="evidence" value="ECO:0007669"/>
    <property type="project" value="TreeGrafter"/>
</dbReference>
<proteinExistence type="predicted"/>
<organism evidence="4 5">
    <name type="scientific">Pseudocercospora fuligena</name>
    <dbReference type="NCBI Taxonomy" id="685502"/>
    <lineage>
        <taxon>Eukaryota</taxon>
        <taxon>Fungi</taxon>
        <taxon>Dikarya</taxon>
        <taxon>Ascomycota</taxon>
        <taxon>Pezizomycotina</taxon>
        <taxon>Dothideomycetes</taxon>
        <taxon>Dothideomycetidae</taxon>
        <taxon>Mycosphaerellales</taxon>
        <taxon>Mycosphaerellaceae</taxon>
        <taxon>Pseudocercospora</taxon>
    </lineage>
</organism>
<dbReference type="InterPro" id="IPR005000">
    <property type="entry name" value="Aldolase/citrate-lyase_domain"/>
</dbReference>
<evidence type="ECO:0000256" key="1">
    <source>
        <dbReference type="ARBA" id="ARBA00022723"/>
    </source>
</evidence>
<feature type="domain" description="HpcH/HpaI aldolase/citrate lyase" evidence="3">
    <location>
        <begin position="3"/>
        <end position="154"/>
    </location>
</feature>
<evidence type="ECO:0000313" key="5">
    <source>
        <dbReference type="Proteomes" id="UP000660729"/>
    </source>
</evidence>
<sequence length="214" mass="23019">MVPFVRIPSYTPELIPFALNAGAGGIVMPRVQNAKQAQELVRLSRFPPLGDRGFPPAALIGEAQNRTPNGMSTYDVWNSHAAVICQIEDLDGLENIEEICEVSGVDGVFVGTGDLRLCMNLSPGTLDGDEPVFIAALERIRDVAKARGLPIMGFGLSPSTLQQRIEMGWSAFIVHGDIDAICNSAKQNLELYSKAAKMTNGHRSHAEQNGVCGT</sequence>
<dbReference type="OrthoDB" id="2326446at2759"/>
<dbReference type="GO" id="GO:0005737">
    <property type="term" value="C:cytoplasm"/>
    <property type="evidence" value="ECO:0007669"/>
    <property type="project" value="TreeGrafter"/>
</dbReference>
<evidence type="ECO:0000259" key="3">
    <source>
        <dbReference type="Pfam" id="PF03328"/>
    </source>
</evidence>
<gene>
    <name evidence="4" type="ORF">HII31_06331</name>
</gene>
<dbReference type="EMBL" id="JABCIY010000148">
    <property type="protein sequence ID" value="KAF7192299.1"/>
    <property type="molecule type" value="Genomic_DNA"/>
</dbReference>
<dbReference type="Pfam" id="PF03328">
    <property type="entry name" value="HpcH_HpaI"/>
    <property type="match status" value="1"/>
</dbReference>
<protein>
    <submittedName>
        <fullName evidence="4">2-dehydro-3,6-dideoxy-6-sulfogluconate aldolase</fullName>
    </submittedName>
</protein>
<keyword evidence="2" id="KW-0456">Lyase</keyword>
<comment type="caution">
    <text evidence="4">The sequence shown here is derived from an EMBL/GenBank/DDBJ whole genome shotgun (WGS) entry which is preliminary data.</text>
</comment>
<dbReference type="InterPro" id="IPR050251">
    <property type="entry name" value="HpcH-HpaI_aldolase"/>
</dbReference>
<reference evidence="4" key="1">
    <citation type="submission" date="2020-04" db="EMBL/GenBank/DDBJ databases">
        <title>Draft genome resource of the tomato pathogen Pseudocercospora fuligena.</title>
        <authorList>
            <person name="Zaccaron A."/>
        </authorList>
    </citation>
    <scope>NUCLEOTIDE SEQUENCE</scope>
    <source>
        <strain evidence="4">PF001</strain>
    </source>
</reference>
<dbReference type="PANTHER" id="PTHR30502">
    <property type="entry name" value="2-KETO-3-DEOXY-L-RHAMNONATE ALDOLASE"/>
    <property type="match status" value="1"/>
</dbReference>
<dbReference type="InterPro" id="IPR015813">
    <property type="entry name" value="Pyrv/PenolPyrv_kinase-like_dom"/>
</dbReference>
<dbReference type="AlphaFoldDB" id="A0A8H6VLC7"/>
<dbReference type="InterPro" id="IPR040442">
    <property type="entry name" value="Pyrv_kinase-like_dom_sf"/>
</dbReference>
<dbReference type="GO" id="GO:0046872">
    <property type="term" value="F:metal ion binding"/>
    <property type="evidence" value="ECO:0007669"/>
    <property type="project" value="UniProtKB-KW"/>
</dbReference>
<dbReference type="Proteomes" id="UP000660729">
    <property type="component" value="Unassembled WGS sequence"/>
</dbReference>
<name>A0A8H6VLC7_9PEZI</name>
<evidence type="ECO:0000256" key="2">
    <source>
        <dbReference type="ARBA" id="ARBA00023239"/>
    </source>
</evidence>
<keyword evidence="5" id="KW-1185">Reference proteome</keyword>
<keyword evidence="1" id="KW-0479">Metal-binding</keyword>
<evidence type="ECO:0000313" key="4">
    <source>
        <dbReference type="EMBL" id="KAF7192299.1"/>
    </source>
</evidence>
<dbReference type="Gene3D" id="3.20.20.60">
    <property type="entry name" value="Phosphoenolpyruvate-binding domains"/>
    <property type="match status" value="1"/>
</dbReference>
<dbReference type="SUPFAM" id="SSF51621">
    <property type="entry name" value="Phosphoenolpyruvate/pyruvate domain"/>
    <property type="match status" value="1"/>
</dbReference>